<dbReference type="RefSeq" id="WP_110556606.1">
    <property type="nucleotide sequence ID" value="NZ_NKUB01000007.1"/>
</dbReference>
<feature type="domain" description="DUF403" evidence="1">
    <location>
        <begin position="24"/>
        <end position="332"/>
    </location>
</feature>
<evidence type="ECO:0000313" key="2">
    <source>
        <dbReference type="EMBL" id="PYD69909.1"/>
    </source>
</evidence>
<proteinExistence type="predicted"/>
<gene>
    <name evidence="2" type="ORF">CFR76_07735</name>
</gene>
<dbReference type="PANTHER" id="PTHR34595:SF7">
    <property type="entry name" value="SLL1039 PROTEIN"/>
    <property type="match status" value="1"/>
</dbReference>
<reference evidence="2 3" key="1">
    <citation type="submission" date="2017-07" db="EMBL/GenBank/DDBJ databases">
        <title>A draft genome sequence of Komagataeibacter swingsii LMG 22125.</title>
        <authorList>
            <person name="Skraban J."/>
            <person name="Cleenwerck I."/>
            <person name="Vandamme P."/>
            <person name="Trcek J."/>
        </authorList>
    </citation>
    <scope>NUCLEOTIDE SEQUENCE [LARGE SCALE GENOMIC DNA]</scope>
    <source>
        <strain evidence="2 3">LMG 22125</strain>
    </source>
</reference>
<dbReference type="PANTHER" id="PTHR34595">
    <property type="entry name" value="BLR5612 PROTEIN"/>
    <property type="match status" value="1"/>
</dbReference>
<dbReference type="Pfam" id="PF04168">
    <property type="entry name" value="Alpha-E"/>
    <property type="match status" value="1"/>
</dbReference>
<dbReference type="AlphaFoldDB" id="A0A2V4S462"/>
<comment type="caution">
    <text evidence="2">The sequence shown here is derived from an EMBL/GenBank/DDBJ whole genome shotgun (WGS) entry which is preliminary data.</text>
</comment>
<evidence type="ECO:0000313" key="3">
    <source>
        <dbReference type="Proteomes" id="UP000247371"/>
    </source>
</evidence>
<dbReference type="Proteomes" id="UP000247371">
    <property type="component" value="Unassembled WGS sequence"/>
</dbReference>
<protein>
    <recommendedName>
        <fullName evidence="1">DUF403 domain-containing protein</fullName>
    </recommendedName>
</protein>
<dbReference type="InterPro" id="IPR007296">
    <property type="entry name" value="DUF403"/>
</dbReference>
<keyword evidence="3" id="KW-1185">Reference proteome</keyword>
<sequence length="352" mass="39833">MGAGIMTQVSVVFPAPVMPGLRNLLSRYAESTMWLARYMERIENLARLIEVTSTSVSATNMDAGWDSVIRINADEGLFFQRHGSASERSVVAFYITDSDNPDSIVSMARYARENARVLRPLISTEMWMHLNVFTRWVMELGPDDVGAGYLSTLCTRLKQDCQTHFGITEGTLYRDQAWLFYILGKNLERADQITRLIDIKYHTLLPSGVGVGSDIDMSQWTSVLRSAAAYHAFRRVLPEGMTPANIVGFLLKNDGFPRSLSTSLRSVYSVLGSLAGEYRLRHCAPIIERLEELRVTLVEQTVEDIIMRGLHEYMDWIQRELRQIQNEIAHAFWPPAIAVQPVGPGRMEQVQD</sequence>
<dbReference type="InterPro" id="IPR051680">
    <property type="entry name" value="ATP-dep_Glu-Cys_Ligase-2"/>
</dbReference>
<evidence type="ECO:0000259" key="1">
    <source>
        <dbReference type="Pfam" id="PF04168"/>
    </source>
</evidence>
<organism evidence="2 3">
    <name type="scientific">Komagataeibacter swingsii</name>
    <dbReference type="NCBI Taxonomy" id="215220"/>
    <lineage>
        <taxon>Bacteria</taxon>
        <taxon>Pseudomonadati</taxon>
        <taxon>Pseudomonadota</taxon>
        <taxon>Alphaproteobacteria</taxon>
        <taxon>Acetobacterales</taxon>
        <taxon>Acetobacteraceae</taxon>
        <taxon>Komagataeibacter</taxon>
    </lineage>
</organism>
<accession>A0A2V4S462</accession>
<name>A0A2V4S462_9PROT</name>
<dbReference type="EMBL" id="NKUB01000007">
    <property type="protein sequence ID" value="PYD69909.1"/>
    <property type="molecule type" value="Genomic_DNA"/>
</dbReference>